<dbReference type="AlphaFoldDB" id="A0A1H0NB26"/>
<accession>A0A1H0NB26</accession>
<evidence type="ECO:0000313" key="2">
    <source>
        <dbReference type="EMBL" id="SDO89929.1"/>
    </source>
</evidence>
<dbReference type="STRING" id="1090615.SAMN04515671_2293"/>
<keyword evidence="3" id="KW-1185">Reference proteome</keyword>
<proteinExistence type="predicted"/>
<evidence type="ECO:0000313" key="3">
    <source>
        <dbReference type="Proteomes" id="UP000198741"/>
    </source>
</evidence>
<gene>
    <name evidence="2" type="ORF">SAMN04515671_2293</name>
</gene>
<dbReference type="InterPro" id="IPR036162">
    <property type="entry name" value="Resolvase-like_N_sf"/>
</dbReference>
<feature type="domain" description="Resolvase/invertase-type recombinase catalytic" evidence="1">
    <location>
        <begin position="3"/>
        <end position="72"/>
    </location>
</feature>
<dbReference type="Gene3D" id="3.40.50.1390">
    <property type="entry name" value="Resolvase, N-terminal catalytic domain"/>
    <property type="match status" value="1"/>
</dbReference>
<dbReference type="OrthoDB" id="4500247at2"/>
<evidence type="ECO:0000259" key="1">
    <source>
        <dbReference type="Pfam" id="PF00239"/>
    </source>
</evidence>
<dbReference type="GO" id="GO:0000150">
    <property type="term" value="F:DNA strand exchange activity"/>
    <property type="evidence" value="ECO:0007669"/>
    <property type="project" value="InterPro"/>
</dbReference>
<dbReference type="SUPFAM" id="SSF53041">
    <property type="entry name" value="Resolvase-like"/>
    <property type="match status" value="1"/>
</dbReference>
<dbReference type="GO" id="GO:0003677">
    <property type="term" value="F:DNA binding"/>
    <property type="evidence" value="ECO:0007669"/>
    <property type="project" value="InterPro"/>
</dbReference>
<dbReference type="CDD" id="cd00338">
    <property type="entry name" value="Ser_Recombinase"/>
    <property type="match status" value="1"/>
</dbReference>
<dbReference type="InterPro" id="IPR006119">
    <property type="entry name" value="Resolv_N"/>
</dbReference>
<dbReference type="RefSeq" id="WP_090476057.1">
    <property type="nucleotide sequence ID" value="NZ_LT629710.1"/>
</dbReference>
<name>A0A1H0NB26_9ACTN</name>
<sequence length="78" mass="9063">MRAAIYTRLSQDPRQTGLGVERQLEDCQEYCRLRGWEIVAEYCDNDTTAWKDGVKRPAYDALIDSIKAGQWDWQVPVL</sequence>
<dbReference type="EMBL" id="LT629710">
    <property type="protein sequence ID" value="SDO89929.1"/>
    <property type="molecule type" value="Genomic_DNA"/>
</dbReference>
<dbReference type="Pfam" id="PF00239">
    <property type="entry name" value="Resolvase"/>
    <property type="match status" value="1"/>
</dbReference>
<organism evidence="2 3">
    <name type="scientific">Nakamurella panacisegetis</name>
    <dbReference type="NCBI Taxonomy" id="1090615"/>
    <lineage>
        <taxon>Bacteria</taxon>
        <taxon>Bacillati</taxon>
        <taxon>Actinomycetota</taxon>
        <taxon>Actinomycetes</taxon>
        <taxon>Nakamurellales</taxon>
        <taxon>Nakamurellaceae</taxon>
        <taxon>Nakamurella</taxon>
    </lineage>
</organism>
<reference evidence="2 3" key="1">
    <citation type="submission" date="2016-10" db="EMBL/GenBank/DDBJ databases">
        <authorList>
            <person name="de Groot N.N."/>
        </authorList>
    </citation>
    <scope>NUCLEOTIDE SEQUENCE [LARGE SCALE GENOMIC DNA]</scope>
    <source>
        <strain evidence="3">P4-7,KCTC 19426,CECT 7604</strain>
    </source>
</reference>
<dbReference type="Proteomes" id="UP000198741">
    <property type="component" value="Chromosome I"/>
</dbReference>
<protein>
    <submittedName>
        <fullName evidence="2">Resolvase, N terminal domain</fullName>
    </submittedName>
</protein>